<dbReference type="FunFam" id="1.20.120.1760:FF:000014">
    <property type="entry name" value="Choline/ethanolaminephosphotransferase 1"/>
    <property type="match status" value="1"/>
</dbReference>
<evidence type="ECO:0000256" key="2">
    <source>
        <dbReference type="ARBA" id="ARBA00001946"/>
    </source>
</evidence>
<comment type="similarity">
    <text evidence="4 21">Belongs to the CDP-alcohol phosphatidyltransferase class-I family.</text>
</comment>
<feature type="transmembrane region" description="Helical" evidence="22">
    <location>
        <begin position="368"/>
        <end position="389"/>
    </location>
</feature>
<dbReference type="InterPro" id="IPR048254">
    <property type="entry name" value="CDP_ALCOHOL_P_TRANSF_CS"/>
</dbReference>
<dbReference type="PANTHER" id="PTHR10414">
    <property type="entry name" value="ETHANOLAMINEPHOSPHOTRANSFERASE"/>
    <property type="match status" value="1"/>
</dbReference>
<keyword evidence="5" id="KW-0444">Lipid biosynthesis</keyword>
<evidence type="ECO:0000256" key="14">
    <source>
        <dbReference type="ARBA" id="ARBA00023211"/>
    </source>
</evidence>
<keyword evidence="11" id="KW-0443">Lipid metabolism</keyword>
<keyword evidence="8" id="KW-0479">Metal-binding</keyword>
<evidence type="ECO:0000256" key="4">
    <source>
        <dbReference type="ARBA" id="ARBA00010441"/>
    </source>
</evidence>
<evidence type="ECO:0000256" key="21">
    <source>
        <dbReference type="RuleBase" id="RU003750"/>
    </source>
</evidence>
<dbReference type="OrthoDB" id="196717at2759"/>
<dbReference type="InterPro" id="IPR043130">
    <property type="entry name" value="CDP-OH_PTrfase_TM_dom"/>
</dbReference>
<dbReference type="GO" id="GO:0004142">
    <property type="term" value="F:diacylglycerol cholinephosphotransferase activity"/>
    <property type="evidence" value="ECO:0007669"/>
    <property type="project" value="UniProtKB-EC"/>
</dbReference>
<accession>A0A3N7FMC2</accession>
<evidence type="ECO:0000256" key="8">
    <source>
        <dbReference type="ARBA" id="ARBA00022723"/>
    </source>
</evidence>
<dbReference type="Proteomes" id="UP000006729">
    <property type="component" value="Chromosome 10"/>
</dbReference>
<comment type="catalytic activity">
    <reaction evidence="18">
        <text>CDP-ethanolamine + a 1,2-diacyl-sn-glycerol = a 1,2-diacyl-sn-glycero-3-phosphoethanolamine + CMP + H(+)</text>
        <dbReference type="Rhea" id="RHEA:32943"/>
        <dbReference type="ChEBI" id="CHEBI:15378"/>
        <dbReference type="ChEBI" id="CHEBI:17815"/>
        <dbReference type="ChEBI" id="CHEBI:57876"/>
        <dbReference type="ChEBI" id="CHEBI:60377"/>
        <dbReference type="ChEBI" id="CHEBI:64612"/>
        <dbReference type="EC" id="2.7.8.1"/>
    </reaction>
</comment>
<comment type="function">
    <text evidence="20">Catalyzes both phosphatidylcholine and phosphatidylethanolamine biosynthesis from CDP-choline and CDP-ethanolamine, respectively. Has a higher cholinephosphotransferase activity than ethanolaminephosphotransferase activity.</text>
</comment>
<keyword evidence="13" id="KW-0594">Phospholipid biosynthesis</keyword>
<dbReference type="GO" id="GO:0004307">
    <property type="term" value="F:ethanolaminephosphotransferase activity"/>
    <property type="evidence" value="ECO:0007669"/>
    <property type="project" value="UniProtKB-EC"/>
</dbReference>
<organism evidence="23 24">
    <name type="scientific">Populus trichocarpa</name>
    <name type="common">Western balsam poplar</name>
    <name type="synonym">Populus balsamifera subsp. trichocarpa</name>
    <dbReference type="NCBI Taxonomy" id="3694"/>
    <lineage>
        <taxon>Eukaryota</taxon>
        <taxon>Viridiplantae</taxon>
        <taxon>Streptophyta</taxon>
        <taxon>Embryophyta</taxon>
        <taxon>Tracheophyta</taxon>
        <taxon>Spermatophyta</taxon>
        <taxon>Magnoliopsida</taxon>
        <taxon>eudicotyledons</taxon>
        <taxon>Gunneridae</taxon>
        <taxon>Pentapetalae</taxon>
        <taxon>rosids</taxon>
        <taxon>fabids</taxon>
        <taxon>Malpighiales</taxon>
        <taxon>Salicaceae</taxon>
        <taxon>Saliceae</taxon>
        <taxon>Populus</taxon>
    </lineage>
</organism>
<name>A0A3N7FMC2_POPTR</name>
<evidence type="ECO:0000256" key="1">
    <source>
        <dbReference type="ARBA" id="ARBA00001936"/>
    </source>
</evidence>
<keyword evidence="6 21" id="KW-0808">Transferase</keyword>
<dbReference type="InterPro" id="IPR000462">
    <property type="entry name" value="CDP-OH_P_trans"/>
</dbReference>
<feature type="transmembrane region" description="Helical" evidence="22">
    <location>
        <begin position="133"/>
        <end position="152"/>
    </location>
</feature>
<evidence type="ECO:0000256" key="16">
    <source>
        <dbReference type="ARBA" id="ARBA00037890"/>
    </source>
</evidence>
<feature type="transmembrane region" description="Helical" evidence="22">
    <location>
        <begin position="335"/>
        <end position="356"/>
    </location>
</feature>
<dbReference type="Pfam" id="PF01066">
    <property type="entry name" value="CDP-OH_P_transf"/>
    <property type="match status" value="1"/>
</dbReference>
<feature type="transmembrane region" description="Helical" evidence="22">
    <location>
        <begin position="300"/>
        <end position="323"/>
    </location>
</feature>
<evidence type="ECO:0000256" key="12">
    <source>
        <dbReference type="ARBA" id="ARBA00023136"/>
    </source>
</evidence>
<keyword evidence="9" id="KW-0460">Magnesium</keyword>
<evidence type="ECO:0008006" key="25">
    <source>
        <dbReference type="Google" id="ProtNLM"/>
    </source>
</evidence>
<evidence type="ECO:0000256" key="11">
    <source>
        <dbReference type="ARBA" id="ARBA00023098"/>
    </source>
</evidence>
<comment type="pathway">
    <text evidence="17">Phospholipid metabolism; phosphatidylethanolamine biosynthesis; phosphatidylethanolamine from ethanolamine: step 3/3.</text>
</comment>
<evidence type="ECO:0000256" key="17">
    <source>
        <dbReference type="ARBA" id="ARBA00037891"/>
    </source>
</evidence>
<gene>
    <name evidence="23" type="ORF">POPTR_010G133800</name>
</gene>
<reference evidence="23 24" key="1">
    <citation type="journal article" date="2006" name="Science">
        <title>The genome of black cottonwood, Populus trichocarpa (Torr. &amp; Gray).</title>
        <authorList>
            <person name="Tuskan G.A."/>
            <person name="Difazio S."/>
            <person name="Jansson S."/>
            <person name="Bohlmann J."/>
            <person name="Grigoriev I."/>
            <person name="Hellsten U."/>
            <person name="Putnam N."/>
            <person name="Ralph S."/>
            <person name="Rombauts S."/>
            <person name="Salamov A."/>
            <person name="Schein J."/>
            <person name="Sterck L."/>
            <person name="Aerts A."/>
            <person name="Bhalerao R.R."/>
            <person name="Bhalerao R.P."/>
            <person name="Blaudez D."/>
            <person name="Boerjan W."/>
            <person name="Brun A."/>
            <person name="Brunner A."/>
            <person name="Busov V."/>
            <person name="Campbell M."/>
            <person name="Carlson J."/>
            <person name="Chalot M."/>
            <person name="Chapman J."/>
            <person name="Chen G.L."/>
            <person name="Cooper D."/>
            <person name="Coutinho P.M."/>
            <person name="Couturier J."/>
            <person name="Covert S."/>
            <person name="Cronk Q."/>
            <person name="Cunningham R."/>
            <person name="Davis J."/>
            <person name="Degroeve S."/>
            <person name="Dejardin A."/>
            <person name="Depamphilis C."/>
            <person name="Detter J."/>
            <person name="Dirks B."/>
            <person name="Dubchak I."/>
            <person name="Duplessis S."/>
            <person name="Ehlting J."/>
            <person name="Ellis B."/>
            <person name="Gendler K."/>
            <person name="Goodstein D."/>
            <person name="Gribskov M."/>
            <person name="Grimwood J."/>
            <person name="Groover A."/>
            <person name="Gunter L."/>
            <person name="Hamberger B."/>
            <person name="Heinze B."/>
            <person name="Helariutta Y."/>
            <person name="Henrissat B."/>
            <person name="Holligan D."/>
            <person name="Holt R."/>
            <person name="Huang W."/>
            <person name="Islam-Faridi N."/>
            <person name="Jones S."/>
            <person name="Jones-Rhoades M."/>
            <person name="Jorgensen R."/>
            <person name="Joshi C."/>
            <person name="Kangasjarvi J."/>
            <person name="Karlsson J."/>
            <person name="Kelleher C."/>
            <person name="Kirkpatrick R."/>
            <person name="Kirst M."/>
            <person name="Kohler A."/>
            <person name="Kalluri U."/>
            <person name="Larimer F."/>
            <person name="Leebens-Mack J."/>
            <person name="Leple J.C."/>
            <person name="Locascio P."/>
            <person name="Lou Y."/>
            <person name="Lucas S."/>
            <person name="Martin F."/>
            <person name="Montanini B."/>
            <person name="Napoli C."/>
            <person name="Nelson D.R."/>
            <person name="Nelson C."/>
            <person name="Nieminen K."/>
            <person name="Nilsson O."/>
            <person name="Pereda V."/>
            <person name="Peter G."/>
            <person name="Philippe R."/>
            <person name="Pilate G."/>
            <person name="Poliakov A."/>
            <person name="Razumovskaya J."/>
            <person name="Richardson P."/>
            <person name="Rinaldi C."/>
            <person name="Ritland K."/>
            <person name="Rouze P."/>
            <person name="Ryaboy D."/>
            <person name="Schmutz J."/>
            <person name="Schrader J."/>
            <person name="Segerman B."/>
            <person name="Shin H."/>
            <person name="Siddiqui A."/>
            <person name="Sterky F."/>
            <person name="Terry A."/>
            <person name="Tsai C.J."/>
            <person name="Uberbacher E."/>
            <person name="Unneberg P."/>
            <person name="Vahala J."/>
            <person name="Wall K."/>
            <person name="Wessler S."/>
            <person name="Yang G."/>
            <person name="Yin T."/>
            <person name="Douglas C."/>
            <person name="Marra M."/>
            <person name="Sandberg G."/>
            <person name="Van de Peer Y."/>
            <person name="Rokhsar D."/>
        </authorList>
    </citation>
    <scope>NUCLEOTIDE SEQUENCE [LARGE SCALE GENOMIC DNA]</scope>
    <source>
        <strain evidence="24">cv. Nisqually</strain>
    </source>
</reference>
<dbReference type="GO" id="GO:0016020">
    <property type="term" value="C:membrane"/>
    <property type="evidence" value="ECO:0007669"/>
    <property type="project" value="UniProtKB-SubCell"/>
</dbReference>
<dbReference type="PROSITE" id="PS00379">
    <property type="entry name" value="CDP_ALCOHOL_P_TRANSF"/>
    <property type="match status" value="1"/>
</dbReference>
<dbReference type="EMBL" id="CM009299">
    <property type="protein sequence ID" value="RQO96633.1"/>
    <property type="molecule type" value="Genomic_DNA"/>
</dbReference>
<feature type="transmembrane region" description="Helical" evidence="22">
    <location>
        <begin position="401"/>
        <end position="420"/>
    </location>
</feature>
<dbReference type="InterPro" id="IPR014472">
    <property type="entry name" value="CHOPT"/>
</dbReference>
<sequence>MLLIFCSFLESAPKPSCSPKKKKKKQKISKSLSVSPFPTVQYFKLSYFHIKQFLFRSVVVFLNYNKKNHPSFRSIFSFSARSEKMGYIGSHGIAALHRYKYSGVDHSYVAKYVLQPFWSRCVNFFPLWMPPNMITLMGFMFLVTSALLGYIYSPRLDTPPPRWVHFAHGLLLFLYQTFDAVDGKQARRTNSSSPLGELFDHGCDALACAFESLAFGSTAMCGRDSFWFWLISAVPFYGATWEHFFTNTLILPAVNGPTEGLMLIYVAHLFTALVGAEWWVQHFGMSFPFLSWVPFVSEIQTYRVVLLLMTAFAVIPTVAFNVSNVYKVVQARKSSMLMALAMLYPFLVLVGGVLVWDYLSPSDLMANYPHLVVLGTGLAFGFLVGRMILSHLCDEPKGLKTNMCLSLLYLPFAIANALAARLNDGVALVDEFWVLLGYCVFTMLLYLHFTTSVIHEITTALGICCFRITRKKA</sequence>
<evidence type="ECO:0000256" key="5">
    <source>
        <dbReference type="ARBA" id="ARBA00022516"/>
    </source>
</evidence>
<dbReference type="FunCoup" id="A0A3N7FMC2">
    <property type="interactions" value="5069"/>
</dbReference>
<keyword evidence="10 22" id="KW-1133">Transmembrane helix</keyword>
<comment type="cofactor">
    <cofactor evidence="1">
        <name>Mn(2+)</name>
        <dbReference type="ChEBI" id="CHEBI:29035"/>
    </cofactor>
</comment>
<keyword evidence="12 22" id="KW-0472">Membrane</keyword>
<keyword evidence="14" id="KW-0464">Manganese</keyword>
<evidence type="ECO:0000256" key="13">
    <source>
        <dbReference type="ARBA" id="ARBA00023209"/>
    </source>
</evidence>
<evidence type="ECO:0000256" key="18">
    <source>
        <dbReference type="ARBA" id="ARBA00050328"/>
    </source>
</evidence>
<comment type="cofactor">
    <cofactor evidence="2">
        <name>Mg(2+)</name>
        <dbReference type="ChEBI" id="CHEBI:18420"/>
    </cofactor>
</comment>
<evidence type="ECO:0000256" key="22">
    <source>
        <dbReference type="SAM" id="Phobius"/>
    </source>
</evidence>
<dbReference type="Gene3D" id="1.20.120.1760">
    <property type="match status" value="1"/>
</dbReference>
<keyword evidence="24" id="KW-1185">Reference proteome</keyword>
<protein>
    <recommendedName>
        <fullName evidence="25">Aminoalcoholphosphotransferase</fullName>
    </recommendedName>
</protein>
<dbReference type="PANTHER" id="PTHR10414:SF37">
    <property type="entry name" value="BB IN A BOXCAR, ISOFORM C"/>
    <property type="match status" value="1"/>
</dbReference>
<evidence type="ECO:0000313" key="23">
    <source>
        <dbReference type="EMBL" id="RQO96633.1"/>
    </source>
</evidence>
<dbReference type="InParanoid" id="A0A3N7FMC2"/>
<evidence type="ECO:0000256" key="9">
    <source>
        <dbReference type="ARBA" id="ARBA00022842"/>
    </source>
</evidence>
<comment type="pathway">
    <text evidence="16">Phospholipid metabolism; phosphatidylcholine biosynthesis; phosphatidylcholine from phosphocholine: step 2/2.</text>
</comment>
<keyword evidence="7 22" id="KW-0812">Transmembrane</keyword>
<dbReference type="Gramene" id="Potri.010G133800.2.v4.1">
    <property type="protein sequence ID" value="Potri.010G133800.2.v4.1"/>
    <property type="gene ID" value="Potri.010G133800.v4.1"/>
</dbReference>
<dbReference type="STRING" id="3694.A0A3N7FMC2"/>
<comment type="subcellular location">
    <subcellularLocation>
        <location evidence="3">Membrane</location>
        <topology evidence="3">Multi-pass membrane protein</topology>
    </subcellularLocation>
</comment>
<evidence type="ECO:0000313" key="24">
    <source>
        <dbReference type="Proteomes" id="UP000006729"/>
    </source>
</evidence>
<proteinExistence type="inferred from homology"/>
<evidence type="ECO:0000256" key="6">
    <source>
        <dbReference type="ARBA" id="ARBA00022679"/>
    </source>
</evidence>
<evidence type="ECO:0000256" key="15">
    <source>
        <dbReference type="ARBA" id="ARBA00023264"/>
    </source>
</evidence>
<evidence type="ECO:0000256" key="3">
    <source>
        <dbReference type="ARBA" id="ARBA00004141"/>
    </source>
</evidence>
<evidence type="ECO:0000256" key="19">
    <source>
        <dbReference type="ARBA" id="ARBA00050476"/>
    </source>
</evidence>
<dbReference type="SMR" id="A0A3N7FMC2"/>
<evidence type="ECO:0000256" key="7">
    <source>
        <dbReference type="ARBA" id="ARBA00022692"/>
    </source>
</evidence>
<dbReference type="OMA" id="RMYFILW"/>
<feature type="transmembrane region" description="Helical" evidence="22">
    <location>
        <begin position="432"/>
        <end position="449"/>
    </location>
</feature>
<comment type="catalytic activity">
    <reaction evidence="19">
        <text>CDP-choline + a 1,2-diacyl-sn-glycerol = a 1,2-diacyl-sn-glycero-3-phosphocholine + CMP + H(+)</text>
        <dbReference type="Rhea" id="RHEA:32939"/>
        <dbReference type="ChEBI" id="CHEBI:15378"/>
        <dbReference type="ChEBI" id="CHEBI:17815"/>
        <dbReference type="ChEBI" id="CHEBI:57643"/>
        <dbReference type="ChEBI" id="CHEBI:58779"/>
        <dbReference type="ChEBI" id="CHEBI:60377"/>
        <dbReference type="EC" id="2.7.8.2"/>
    </reaction>
</comment>
<evidence type="ECO:0000256" key="20">
    <source>
        <dbReference type="ARBA" id="ARBA00055748"/>
    </source>
</evidence>
<dbReference type="GO" id="GO:0046872">
    <property type="term" value="F:metal ion binding"/>
    <property type="evidence" value="ECO:0007669"/>
    <property type="project" value="UniProtKB-KW"/>
</dbReference>
<evidence type="ECO:0000256" key="10">
    <source>
        <dbReference type="ARBA" id="ARBA00022989"/>
    </source>
</evidence>
<feature type="transmembrane region" description="Helical" evidence="22">
    <location>
        <begin position="262"/>
        <end position="280"/>
    </location>
</feature>
<dbReference type="AlphaFoldDB" id="A0A3N7FMC2"/>
<keyword evidence="15" id="KW-1208">Phospholipid metabolism</keyword>